<dbReference type="EMBL" id="LAFY01000676">
    <property type="protein sequence ID" value="KJX96278.1"/>
    <property type="molecule type" value="Genomic_DNA"/>
</dbReference>
<feature type="transmembrane region" description="Helical" evidence="1">
    <location>
        <begin position="113"/>
        <end position="134"/>
    </location>
</feature>
<proteinExistence type="predicted"/>
<organism evidence="3 4">
    <name type="scientific">Zymoseptoria brevis</name>
    <dbReference type="NCBI Taxonomy" id="1047168"/>
    <lineage>
        <taxon>Eukaryota</taxon>
        <taxon>Fungi</taxon>
        <taxon>Dikarya</taxon>
        <taxon>Ascomycota</taxon>
        <taxon>Pezizomycotina</taxon>
        <taxon>Dothideomycetes</taxon>
        <taxon>Dothideomycetidae</taxon>
        <taxon>Mycosphaerellales</taxon>
        <taxon>Mycosphaerellaceae</taxon>
        <taxon>Zymoseptoria</taxon>
    </lineage>
</organism>
<dbReference type="AlphaFoldDB" id="A0A0F4GG77"/>
<comment type="caution">
    <text evidence="3">The sequence shown here is derived from an EMBL/GenBank/DDBJ whole genome shotgun (WGS) entry which is preliminary data.</text>
</comment>
<evidence type="ECO:0000259" key="2">
    <source>
        <dbReference type="Pfam" id="PF18142"/>
    </source>
</evidence>
<dbReference type="NCBIfam" id="NF033635">
    <property type="entry name" value="SLATT_fungal"/>
    <property type="match status" value="1"/>
</dbReference>
<dbReference type="Proteomes" id="UP000033647">
    <property type="component" value="Unassembled WGS sequence"/>
</dbReference>
<reference evidence="3 4" key="1">
    <citation type="submission" date="2015-03" db="EMBL/GenBank/DDBJ databases">
        <title>RNA-seq based gene annotation and comparative genomics of four Zymoseptoria species reveal species-specific pathogenicity related genes and transposable element activity.</title>
        <authorList>
            <person name="Grandaubert J."/>
            <person name="Bhattacharyya A."/>
            <person name="Stukenbrock E.H."/>
        </authorList>
    </citation>
    <scope>NUCLEOTIDE SEQUENCE [LARGE SCALE GENOMIC DNA]</scope>
    <source>
        <strain evidence="3 4">Zb18110</strain>
    </source>
</reference>
<dbReference type="OrthoDB" id="4472872at2759"/>
<name>A0A0F4GG77_9PEZI</name>
<dbReference type="InterPro" id="IPR041622">
    <property type="entry name" value="SLATT_fungi"/>
</dbReference>
<protein>
    <recommendedName>
        <fullName evidence="2">SMODS and SLOG-associating 2TM effector domain-containing protein</fullName>
    </recommendedName>
</protein>
<keyword evidence="4" id="KW-1185">Reference proteome</keyword>
<sequence>MDATLDFVGRARHAFAEFRHPSQMGFDTEQQQPEAVHKPSIAPLIEPNSQLHDFRLLVGIWQDKSYTSKHGFKANRLPEASTLERPAPNIGIYSTVCECEIKAKRNYKSSARLINFCYGLQIIVAAALTALGAASASNKAVTAFGAVNTCIAGFLTYIKGSGLPFRVKYYQHEWAKIREYIEQRERDFSYTSHGLNVLEEVEKIRTMYDTLRADIEANRPDRFVSVTQLGRPVAVQPHPTLSADMMSKRWNEKEAEAEETIHKVQGTVSNLMADARGLKSIVEEKLKDISHMEKDMETTGRRMVNDKKQELNKQLNATVRDVEALGQDLQHTARAAISEQVTAGQGPARNMITRAQSGVNNAVSHHADVARTAVGHAGEESVPPK</sequence>
<feature type="domain" description="SMODS and SLOG-associating 2TM effector" evidence="2">
    <location>
        <begin position="98"/>
        <end position="214"/>
    </location>
</feature>
<gene>
    <name evidence="3" type="ORF">TI39_contig684g00003</name>
</gene>
<dbReference type="Pfam" id="PF18142">
    <property type="entry name" value="SLATT_fungal"/>
    <property type="match status" value="1"/>
</dbReference>
<keyword evidence="1" id="KW-0812">Transmembrane</keyword>
<feature type="transmembrane region" description="Helical" evidence="1">
    <location>
        <begin position="140"/>
        <end position="158"/>
    </location>
</feature>
<evidence type="ECO:0000313" key="4">
    <source>
        <dbReference type="Proteomes" id="UP000033647"/>
    </source>
</evidence>
<keyword evidence="1" id="KW-0472">Membrane</keyword>
<evidence type="ECO:0000256" key="1">
    <source>
        <dbReference type="SAM" id="Phobius"/>
    </source>
</evidence>
<accession>A0A0F4GG77</accession>
<evidence type="ECO:0000313" key="3">
    <source>
        <dbReference type="EMBL" id="KJX96278.1"/>
    </source>
</evidence>
<keyword evidence="1" id="KW-1133">Transmembrane helix</keyword>
<dbReference type="PANTHER" id="PTHR38793">
    <property type="entry name" value="SLATT_FUNGAL DOMAIN-CONTAINING PROTEIN-RELATED"/>
    <property type="match status" value="1"/>
</dbReference>
<dbReference type="PANTHER" id="PTHR38793:SF3">
    <property type="entry name" value="SMODS AND SLOG-ASSOCIATING 2TM EFFECTOR DOMAIN-CONTAINING PROTEIN"/>
    <property type="match status" value="1"/>
</dbReference>